<dbReference type="STRING" id="59561.AQZ59_00613"/>
<dbReference type="InterPro" id="IPR051158">
    <property type="entry name" value="Metallophosphoesterase_sf"/>
</dbReference>
<evidence type="ECO:0000256" key="1">
    <source>
        <dbReference type="SAM" id="MobiDB-lite"/>
    </source>
</evidence>
<feature type="transmembrane region" description="Helical" evidence="2">
    <location>
        <begin position="6"/>
        <end position="27"/>
    </location>
</feature>
<keyword evidence="2" id="KW-0472">Membrane</keyword>
<accession>A0A0W1KM37</accession>
<dbReference type="GO" id="GO:0016020">
    <property type="term" value="C:membrane"/>
    <property type="evidence" value="ECO:0007669"/>
    <property type="project" value="GOC"/>
</dbReference>
<dbReference type="EMBL" id="LNIZ01000002">
    <property type="protein sequence ID" value="KTF04624.1"/>
    <property type="molecule type" value="Genomic_DNA"/>
</dbReference>
<reference evidence="4 5" key="1">
    <citation type="submission" date="2015-11" db="EMBL/GenBank/DDBJ databases">
        <title>Draft Genome Sequence of the Type Strain Trueperella bernardiae LCDC 89-0504T, Isolated from Blood Culture.</title>
        <authorList>
            <person name="Bernier A.-M."/>
            <person name="Bernard K."/>
        </authorList>
    </citation>
    <scope>NUCLEOTIDE SEQUENCE [LARGE SCALE GENOMIC DNA]</scope>
    <source>
        <strain evidence="4 5">LCDC 89-0504</strain>
    </source>
</reference>
<organism evidence="4 5">
    <name type="scientific">Trueperella bernardiae</name>
    <dbReference type="NCBI Taxonomy" id="59561"/>
    <lineage>
        <taxon>Bacteria</taxon>
        <taxon>Bacillati</taxon>
        <taxon>Actinomycetota</taxon>
        <taxon>Actinomycetes</taxon>
        <taxon>Actinomycetales</taxon>
        <taxon>Actinomycetaceae</taxon>
        <taxon>Trueperella</taxon>
    </lineage>
</organism>
<dbReference type="RefSeq" id="WP_082661110.1">
    <property type="nucleotide sequence ID" value="NZ_LNIZ01000002.1"/>
</dbReference>
<gene>
    <name evidence="4" type="ORF">AQZ59_00613</name>
</gene>
<dbReference type="PANTHER" id="PTHR31302">
    <property type="entry name" value="TRANSMEMBRANE PROTEIN WITH METALLOPHOSPHOESTERASE DOMAIN-RELATED"/>
    <property type="match status" value="1"/>
</dbReference>
<keyword evidence="2" id="KW-0812">Transmembrane</keyword>
<dbReference type="AlphaFoldDB" id="A0A0W1KM37"/>
<dbReference type="Gene3D" id="3.60.21.10">
    <property type="match status" value="1"/>
</dbReference>
<feature type="compositionally biased region" description="Polar residues" evidence="1">
    <location>
        <begin position="227"/>
        <end position="236"/>
    </location>
</feature>
<proteinExistence type="predicted"/>
<name>A0A0W1KM37_9ACTO</name>
<dbReference type="Proteomes" id="UP000054404">
    <property type="component" value="Unassembled WGS sequence"/>
</dbReference>
<dbReference type="Pfam" id="PF00149">
    <property type="entry name" value="Metallophos"/>
    <property type="match status" value="1"/>
</dbReference>
<dbReference type="PATRIC" id="fig|59561.3.peg.604"/>
<comment type="caution">
    <text evidence="4">The sequence shown here is derived from an EMBL/GenBank/DDBJ whole genome shotgun (WGS) entry which is preliminary data.</text>
</comment>
<dbReference type="GO" id="GO:0009245">
    <property type="term" value="P:lipid A biosynthetic process"/>
    <property type="evidence" value="ECO:0007669"/>
    <property type="project" value="TreeGrafter"/>
</dbReference>
<keyword evidence="5" id="KW-1185">Reference proteome</keyword>
<feature type="region of interest" description="Disordered" evidence="1">
    <location>
        <begin position="129"/>
        <end position="148"/>
    </location>
</feature>
<dbReference type="GO" id="GO:0008758">
    <property type="term" value="F:UDP-2,3-diacylglucosamine hydrolase activity"/>
    <property type="evidence" value="ECO:0007669"/>
    <property type="project" value="TreeGrafter"/>
</dbReference>
<dbReference type="SUPFAM" id="SSF56300">
    <property type="entry name" value="Metallo-dependent phosphatases"/>
    <property type="match status" value="1"/>
</dbReference>
<keyword evidence="2" id="KW-1133">Transmembrane helix</keyword>
<sequence>MRTSHAVLAGGGGLIAAGLGAGVYGLVHSHSYVLRRRSLLLPGQARPLRILHISDAHTLARHTKRLRFIRDLAETSPDLVVLTGDMIAEPDAVAPVLAALDELLEVPGVFVFGSNDYVAPTFKNPLAYLGGPSNRGAKKGQPDRRPLPWRDMRAEFKARGWADLTNARAQMSVAGWDLEFVGVDDPHMHLDRFPDPVDGPAAGDFAGTARSAGAASTAISAGKTRPASPTGNSGKPATNPGDSVGKLGDAVVGEQPRMRIGVAHAPYQRVLNQMVADGCSLIFAGHTHGGQVCLPPHRALVSNCDLDPSLASGLFDWPRFPDSEEPIKGDGAAIAKEKAGGAWVQVSAGIGSATYMPLRTFCPPEAILLDVVPVAAQPAGVNSRALP</sequence>
<evidence type="ECO:0000256" key="2">
    <source>
        <dbReference type="SAM" id="Phobius"/>
    </source>
</evidence>
<dbReference type="OrthoDB" id="9780884at2"/>
<evidence type="ECO:0000259" key="3">
    <source>
        <dbReference type="Pfam" id="PF00149"/>
    </source>
</evidence>
<dbReference type="InterPro" id="IPR004843">
    <property type="entry name" value="Calcineurin-like_PHP"/>
</dbReference>
<evidence type="ECO:0000313" key="5">
    <source>
        <dbReference type="Proteomes" id="UP000054404"/>
    </source>
</evidence>
<feature type="region of interest" description="Disordered" evidence="1">
    <location>
        <begin position="216"/>
        <end position="248"/>
    </location>
</feature>
<feature type="domain" description="Calcineurin-like phosphoesterase" evidence="3">
    <location>
        <begin position="48"/>
        <end position="131"/>
    </location>
</feature>
<dbReference type="PANTHER" id="PTHR31302:SF20">
    <property type="entry name" value="CONSERVED PROTEIN"/>
    <property type="match status" value="1"/>
</dbReference>
<evidence type="ECO:0000313" key="4">
    <source>
        <dbReference type="EMBL" id="KTF04624.1"/>
    </source>
</evidence>
<dbReference type="InterPro" id="IPR029052">
    <property type="entry name" value="Metallo-depent_PP-like"/>
</dbReference>
<protein>
    <submittedName>
        <fullName evidence="4">Phosphodiesterase YaeI</fullName>
    </submittedName>
</protein>